<proteinExistence type="inferred from homology"/>
<feature type="domain" description="ERCC1-like central" evidence="8">
    <location>
        <begin position="139"/>
        <end position="197"/>
    </location>
</feature>
<dbReference type="CDD" id="cd22325">
    <property type="entry name" value="ERCC1_C-like"/>
    <property type="match status" value="1"/>
</dbReference>
<dbReference type="PANTHER" id="PTHR12749:SF0">
    <property type="entry name" value="DNA EXCISION REPAIR PROTEIN ERCC-1"/>
    <property type="match status" value="1"/>
</dbReference>
<dbReference type="SUPFAM" id="SSF52980">
    <property type="entry name" value="Restriction endonuclease-like"/>
    <property type="match status" value="1"/>
</dbReference>
<organism evidence="9 10">
    <name type="scientific">Thalassiosira oceanica</name>
    <name type="common">Marine diatom</name>
    <dbReference type="NCBI Taxonomy" id="159749"/>
    <lineage>
        <taxon>Eukaryota</taxon>
        <taxon>Sar</taxon>
        <taxon>Stramenopiles</taxon>
        <taxon>Ochrophyta</taxon>
        <taxon>Bacillariophyta</taxon>
        <taxon>Coscinodiscophyceae</taxon>
        <taxon>Thalassiosirophycidae</taxon>
        <taxon>Thalassiosirales</taxon>
        <taxon>Thalassiosiraceae</taxon>
        <taxon>Thalassiosira</taxon>
    </lineage>
</organism>
<dbReference type="PANTHER" id="PTHR12749">
    <property type="entry name" value="EXCISION REPAIR CROSS-COMPLEMENTING 1 ERCC1"/>
    <property type="match status" value="1"/>
</dbReference>
<evidence type="ECO:0000313" key="10">
    <source>
        <dbReference type="Proteomes" id="UP000266841"/>
    </source>
</evidence>
<keyword evidence="6" id="KW-0539">Nucleus</keyword>
<dbReference type="Gene3D" id="3.40.50.10130">
    <property type="match status" value="2"/>
</dbReference>
<evidence type="ECO:0000256" key="4">
    <source>
        <dbReference type="ARBA" id="ARBA00023125"/>
    </source>
</evidence>
<evidence type="ECO:0000256" key="2">
    <source>
        <dbReference type="ARBA" id="ARBA00008283"/>
    </source>
</evidence>
<dbReference type="OrthoDB" id="10262814at2759"/>
<dbReference type="GO" id="GO:0000110">
    <property type="term" value="C:nucleotide-excision repair factor 1 complex"/>
    <property type="evidence" value="ECO:0007669"/>
    <property type="project" value="TreeGrafter"/>
</dbReference>
<gene>
    <name evidence="9" type="ORF">THAOC_20175</name>
</gene>
<comment type="subcellular location">
    <subcellularLocation>
        <location evidence="1">Nucleus</location>
    </subcellularLocation>
</comment>
<dbReference type="EMBL" id="AGNL01022674">
    <property type="protein sequence ID" value="EJK59580.1"/>
    <property type="molecule type" value="Genomic_DNA"/>
</dbReference>
<evidence type="ECO:0000256" key="7">
    <source>
        <dbReference type="SAM" id="MobiDB-lite"/>
    </source>
</evidence>
<dbReference type="GO" id="GO:0006312">
    <property type="term" value="P:mitotic recombination"/>
    <property type="evidence" value="ECO:0007669"/>
    <property type="project" value="TreeGrafter"/>
</dbReference>
<dbReference type="Gene3D" id="1.10.150.20">
    <property type="entry name" value="5' to 3' exonuclease, C-terminal subdomain"/>
    <property type="match status" value="1"/>
</dbReference>
<accession>K0S2X1</accession>
<protein>
    <recommendedName>
        <fullName evidence="8">ERCC1-like central domain-containing protein</fullName>
    </recommendedName>
</protein>
<reference evidence="9 10" key="1">
    <citation type="journal article" date="2012" name="Genome Biol.">
        <title>Genome and low-iron response of an oceanic diatom adapted to chronic iron limitation.</title>
        <authorList>
            <person name="Lommer M."/>
            <person name="Specht M."/>
            <person name="Roy A.S."/>
            <person name="Kraemer L."/>
            <person name="Andreson R."/>
            <person name="Gutowska M.A."/>
            <person name="Wolf J."/>
            <person name="Bergner S.V."/>
            <person name="Schilhabel M.B."/>
            <person name="Klostermeier U.C."/>
            <person name="Beiko R.G."/>
            <person name="Rosenstiel P."/>
            <person name="Hippler M."/>
            <person name="Laroche J."/>
        </authorList>
    </citation>
    <scope>NUCLEOTIDE SEQUENCE [LARGE SCALE GENOMIC DNA]</scope>
    <source>
        <strain evidence="9 10">CCMP1005</strain>
    </source>
</reference>
<evidence type="ECO:0000256" key="5">
    <source>
        <dbReference type="ARBA" id="ARBA00023204"/>
    </source>
</evidence>
<dbReference type="Pfam" id="PF14520">
    <property type="entry name" value="HHH_5"/>
    <property type="match status" value="1"/>
</dbReference>
<dbReference type="GO" id="GO:0006302">
    <property type="term" value="P:double-strand break repair"/>
    <property type="evidence" value="ECO:0007669"/>
    <property type="project" value="UniProtKB-ARBA"/>
</dbReference>
<comment type="caution">
    <text evidence="9">The sequence shown here is derived from an EMBL/GenBank/DDBJ whole genome shotgun (WGS) entry which is preliminary data.</text>
</comment>
<dbReference type="Proteomes" id="UP000266841">
    <property type="component" value="Unassembled WGS sequence"/>
</dbReference>
<feature type="region of interest" description="Disordered" evidence="7">
    <location>
        <begin position="1"/>
        <end position="42"/>
    </location>
</feature>
<dbReference type="InterPro" id="IPR010994">
    <property type="entry name" value="RuvA_2-like"/>
</dbReference>
<evidence type="ECO:0000256" key="1">
    <source>
        <dbReference type="ARBA" id="ARBA00004123"/>
    </source>
</evidence>
<sequence>MPVTNPYAKKKQTTAPVVLPTSNGSRPAISAKPHASNGPPVIPSVLESTTFSQAFNEFDPDAGFGEEEKRAQLAFEEEVDPNNIGEDSSGITARDHHSMLSAHVLHISQKQKGNPVLLHIRNVPHKFSPMVPDYIFAPTRIAELKNDFEFRMLLCLVDLEDNTNPILFLNDLSVQNNLTLILAWSEQEAARYLETVKAFDGKDLSMIQKREFTNHIDKVSHALSSVRSVNKTDAGQLLNQFGTFKSVVNASLDELSVCPGIGPKKVARLHDAFHRPFNSEMKKRAASGDKKAAEQSKGKDDSTTGTGDAKRSKYSAAASEV</sequence>
<keyword evidence="5" id="KW-0234">DNA repair</keyword>
<feature type="region of interest" description="Disordered" evidence="7">
    <location>
        <begin position="277"/>
        <end position="321"/>
    </location>
</feature>
<comment type="similarity">
    <text evidence="2">Belongs to the ERCC1/RAD10/SWI10 family.</text>
</comment>
<evidence type="ECO:0000256" key="6">
    <source>
        <dbReference type="ARBA" id="ARBA00023242"/>
    </source>
</evidence>
<feature type="compositionally biased region" description="Basic and acidic residues" evidence="7">
    <location>
        <begin position="280"/>
        <end position="302"/>
    </location>
</feature>
<name>K0S2X1_THAOC</name>
<keyword evidence="4" id="KW-0238">DNA-binding</keyword>
<keyword evidence="10" id="KW-1185">Reference proteome</keyword>
<dbReference type="InterPro" id="IPR011335">
    <property type="entry name" value="Restrct_endonuc-II-like"/>
</dbReference>
<dbReference type="GO" id="GO:0003697">
    <property type="term" value="F:single-stranded DNA binding"/>
    <property type="evidence" value="ECO:0007669"/>
    <property type="project" value="TreeGrafter"/>
</dbReference>
<dbReference type="Pfam" id="PF03834">
    <property type="entry name" value="Rad10"/>
    <property type="match status" value="1"/>
</dbReference>
<dbReference type="InterPro" id="IPR047260">
    <property type="entry name" value="ERCC1-like_central_dom"/>
</dbReference>
<dbReference type="InterPro" id="IPR004579">
    <property type="entry name" value="ERCC1/RAD10/SWI10"/>
</dbReference>
<evidence type="ECO:0000259" key="8">
    <source>
        <dbReference type="Pfam" id="PF03834"/>
    </source>
</evidence>
<dbReference type="SUPFAM" id="SSF47781">
    <property type="entry name" value="RuvA domain 2-like"/>
    <property type="match status" value="1"/>
</dbReference>
<dbReference type="GO" id="GO:0070914">
    <property type="term" value="P:UV-damage excision repair"/>
    <property type="evidence" value="ECO:0007669"/>
    <property type="project" value="TreeGrafter"/>
</dbReference>
<dbReference type="GO" id="GO:0070522">
    <property type="term" value="C:ERCC4-ERCC1 complex"/>
    <property type="evidence" value="ECO:0007669"/>
    <property type="project" value="TreeGrafter"/>
</dbReference>
<dbReference type="AlphaFoldDB" id="K0S2X1"/>
<evidence type="ECO:0000313" key="9">
    <source>
        <dbReference type="EMBL" id="EJK59580.1"/>
    </source>
</evidence>
<keyword evidence="3" id="KW-0227">DNA damage</keyword>
<dbReference type="eggNOG" id="KOG2841">
    <property type="taxonomic scope" value="Eukaryota"/>
</dbReference>
<dbReference type="GO" id="GO:0003684">
    <property type="term" value="F:damaged DNA binding"/>
    <property type="evidence" value="ECO:0007669"/>
    <property type="project" value="InterPro"/>
</dbReference>
<evidence type="ECO:0000256" key="3">
    <source>
        <dbReference type="ARBA" id="ARBA00022763"/>
    </source>
</evidence>